<name>A0A3N9XKZ0_9ACTN</name>
<dbReference type="RefSeq" id="WP_124821844.1">
    <property type="nucleotide sequence ID" value="NZ_QDGB01000325.1"/>
</dbReference>
<sequence length="191" mass="20743">MSRRSLVLVAVVLIVVGGIGYAGLRIEHHHAKDQRDLADLTRPSPWPRDQLLIPDDVTRPGTVGWLDRGGLDIAYPLRTADGRAVPVLWRLRVPQPATGLPDGVDCAAPRLRTCTDLGGGSTLVVTHDTDNSDPSIALYRTDGAKVRAIEVQGPDPVEADELTAALTRAHRPSDAELLDLLRHDGYQTDWS</sequence>
<gene>
    <name evidence="1" type="ORF">DDE19_25635</name>
</gene>
<proteinExistence type="predicted"/>
<dbReference type="Proteomes" id="UP000278981">
    <property type="component" value="Unassembled WGS sequence"/>
</dbReference>
<reference evidence="1 2" key="1">
    <citation type="submission" date="2018-04" db="EMBL/GenBank/DDBJ databases">
        <title>Micromonosporas from Atacama Desert.</title>
        <authorList>
            <person name="Carro L."/>
            <person name="Klenk H.-P."/>
            <person name="Goodfellow M."/>
        </authorList>
    </citation>
    <scope>NUCLEOTIDE SEQUENCE [LARGE SCALE GENOMIC DNA]</scope>
    <source>
        <strain evidence="1 2">LB19</strain>
    </source>
</reference>
<organism evidence="1 2">
    <name type="scientific">Micromonospora ureilytica</name>
    <dbReference type="NCBI Taxonomy" id="709868"/>
    <lineage>
        <taxon>Bacteria</taxon>
        <taxon>Bacillati</taxon>
        <taxon>Actinomycetota</taxon>
        <taxon>Actinomycetes</taxon>
        <taxon>Micromonosporales</taxon>
        <taxon>Micromonosporaceae</taxon>
        <taxon>Micromonospora</taxon>
    </lineage>
</organism>
<dbReference type="OrthoDB" id="3389681at2"/>
<dbReference type="EMBL" id="QDGB01000325">
    <property type="protein sequence ID" value="RQX13469.1"/>
    <property type="molecule type" value="Genomic_DNA"/>
</dbReference>
<dbReference type="AlphaFoldDB" id="A0A3N9XKZ0"/>
<accession>A0A3N9XKZ0</accession>
<protein>
    <submittedName>
        <fullName evidence="1">Uncharacterized protein</fullName>
    </submittedName>
</protein>
<evidence type="ECO:0000313" key="2">
    <source>
        <dbReference type="Proteomes" id="UP000278981"/>
    </source>
</evidence>
<evidence type="ECO:0000313" key="1">
    <source>
        <dbReference type="EMBL" id="RQX13469.1"/>
    </source>
</evidence>
<comment type="caution">
    <text evidence="1">The sequence shown here is derived from an EMBL/GenBank/DDBJ whole genome shotgun (WGS) entry which is preliminary data.</text>
</comment>